<protein>
    <recommendedName>
        <fullName evidence="2">C2H2-type domain-containing protein</fullName>
    </recommendedName>
</protein>
<feature type="region of interest" description="Disordered" evidence="1">
    <location>
        <begin position="327"/>
        <end position="352"/>
    </location>
</feature>
<dbReference type="Proteomes" id="UP000002358">
    <property type="component" value="Chromosome 4"/>
</dbReference>
<organism evidence="3 4">
    <name type="scientific">Nasonia vitripennis</name>
    <name type="common">Parasitic wasp</name>
    <dbReference type="NCBI Taxonomy" id="7425"/>
    <lineage>
        <taxon>Eukaryota</taxon>
        <taxon>Metazoa</taxon>
        <taxon>Ecdysozoa</taxon>
        <taxon>Arthropoda</taxon>
        <taxon>Hexapoda</taxon>
        <taxon>Insecta</taxon>
        <taxon>Pterygota</taxon>
        <taxon>Neoptera</taxon>
        <taxon>Endopterygota</taxon>
        <taxon>Hymenoptera</taxon>
        <taxon>Apocrita</taxon>
        <taxon>Proctotrupomorpha</taxon>
        <taxon>Chalcidoidea</taxon>
        <taxon>Pteromalidae</taxon>
        <taxon>Pteromalinae</taxon>
        <taxon>Nasonia</taxon>
    </lineage>
</organism>
<dbReference type="EnsemblMetazoa" id="XM_031928968">
    <property type="protein sequence ID" value="XP_031784828"/>
    <property type="gene ID" value="LOC100678380"/>
</dbReference>
<proteinExistence type="predicted"/>
<dbReference type="InterPro" id="IPR036236">
    <property type="entry name" value="Znf_C2H2_sf"/>
</dbReference>
<sequence>MESPRAEFYASSDTGRTRMIDAEARYTDLDENLNEVGKAAHEQYNFSQQEMQEPEFLNDLQYYVCEEQILDNAKIRFSDCISIMSAVAEKLVEVTHSVCRQDDCRFDKENLPTIYEQYITADLTGLMTISCSHCGLDNAKYEKCQGELALQCLTCREKFFHRFWAIRHINSCASIIKQPKYMCELCETTFERIDELRRHLQDCASDCFTSLQLENNTHSEEALDMLNYFANSSEILRKSVREYGHERFYAHFCVECRESIIDETSVDAVDCDECKVSCLLQCNTCKCLHETYESIIEHLKGSYCGYKMQLAVDSDAQLHEQQTSKLGTLQRQDGSQKRTQKKKLDKRSNQKKTTMRPLVKVCCRSCVIFKMTYRNSPIQCESCRADLVYVCGKCDLDLPTLKALKHHEKLHFVDDACACAQCGKEFARVKNYKMHKDDCKQSRPSGDVSMPKESDAGYHTDIVHNQGSRLNTYVEP</sequence>
<evidence type="ECO:0000313" key="3">
    <source>
        <dbReference type="EnsemblMetazoa" id="XP_031784828"/>
    </source>
</evidence>
<reference evidence="3" key="1">
    <citation type="submission" date="2021-01" db="UniProtKB">
        <authorList>
            <consortium name="EnsemblMetazoa"/>
        </authorList>
    </citation>
    <scope>IDENTIFICATION</scope>
</reference>
<dbReference type="RefSeq" id="XP_031784828.1">
    <property type="nucleotide sequence ID" value="XM_031928968.1"/>
</dbReference>
<dbReference type="InterPro" id="IPR013087">
    <property type="entry name" value="Znf_C2H2_type"/>
</dbReference>
<evidence type="ECO:0000313" key="4">
    <source>
        <dbReference type="Proteomes" id="UP000002358"/>
    </source>
</evidence>
<name>A0A7M7QFU3_NASVI</name>
<dbReference type="PROSITE" id="PS00028">
    <property type="entry name" value="ZINC_FINGER_C2H2_1"/>
    <property type="match status" value="1"/>
</dbReference>
<accession>A0A7M7QFU3</accession>
<dbReference type="InParanoid" id="A0A7M7QFU3"/>
<evidence type="ECO:0000256" key="1">
    <source>
        <dbReference type="SAM" id="MobiDB-lite"/>
    </source>
</evidence>
<feature type="compositionally biased region" description="Basic residues" evidence="1">
    <location>
        <begin position="338"/>
        <end position="352"/>
    </location>
</feature>
<keyword evidence="4" id="KW-1185">Reference proteome</keyword>
<dbReference type="SMART" id="SM00355">
    <property type="entry name" value="ZnF_C2H2"/>
    <property type="match status" value="3"/>
</dbReference>
<evidence type="ECO:0000259" key="2">
    <source>
        <dbReference type="PROSITE" id="PS00028"/>
    </source>
</evidence>
<dbReference type="OrthoDB" id="6077919at2759"/>
<feature type="domain" description="C2H2-type" evidence="2">
    <location>
        <begin position="391"/>
        <end position="411"/>
    </location>
</feature>
<dbReference type="KEGG" id="nvi:100678380"/>
<dbReference type="AlphaFoldDB" id="A0A7M7QFU3"/>
<dbReference type="GeneID" id="100678380"/>
<dbReference type="Gene3D" id="3.30.160.60">
    <property type="entry name" value="Classic Zinc Finger"/>
    <property type="match status" value="2"/>
</dbReference>
<dbReference type="SUPFAM" id="SSF57667">
    <property type="entry name" value="beta-beta-alpha zinc fingers"/>
    <property type="match status" value="1"/>
</dbReference>